<protein>
    <submittedName>
        <fullName evidence="3">Uncharacterized protein</fullName>
    </submittedName>
</protein>
<sequence>MYLTRIAVLSLLACLANGQVSNSTRTTAPTSTALPTPSATKAGENPFQSLLSDASRMFSQAGIDASKLVASATSGLGQLASATPRAGESQRSISVKYQPNLALLLIPLLMCNKF</sequence>
<name>A0ABR2VVV5_9FUNG</name>
<keyword evidence="4" id="KW-1185">Reference proteome</keyword>
<proteinExistence type="predicted"/>
<evidence type="ECO:0000313" key="4">
    <source>
        <dbReference type="Proteomes" id="UP001479436"/>
    </source>
</evidence>
<evidence type="ECO:0000256" key="2">
    <source>
        <dbReference type="SAM" id="SignalP"/>
    </source>
</evidence>
<dbReference type="EMBL" id="JASJQH010007601">
    <property type="protein sequence ID" value="KAK9703939.1"/>
    <property type="molecule type" value="Genomic_DNA"/>
</dbReference>
<evidence type="ECO:0000256" key="1">
    <source>
        <dbReference type="SAM" id="MobiDB-lite"/>
    </source>
</evidence>
<dbReference type="Proteomes" id="UP001479436">
    <property type="component" value="Unassembled WGS sequence"/>
</dbReference>
<gene>
    <name evidence="3" type="ORF">K7432_010488</name>
</gene>
<feature type="region of interest" description="Disordered" evidence="1">
    <location>
        <begin position="22"/>
        <end position="45"/>
    </location>
</feature>
<feature type="compositionally biased region" description="Low complexity" evidence="1">
    <location>
        <begin position="23"/>
        <end position="40"/>
    </location>
</feature>
<keyword evidence="2" id="KW-0732">Signal</keyword>
<organism evidence="3 4">
    <name type="scientific">Basidiobolus ranarum</name>
    <dbReference type="NCBI Taxonomy" id="34480"/>
    <lineage>
        <taxon>Eukaryota</taxon>
        <taxon>Fungi</taxon>
        <taxon>Fungi incertae sedis</taxon>
        <taxon>Zoopagomycota</taxon>
        <taxon>Entomophthoromycotina</taxon>
        <taxon>Basidiobolomycetes</taxon>
        <taxon>Basidiobolales</taxon>
        <taxon>Basidiobolaceae</taxon>
        <taxon>Basidiobolus</taxon>
    </lineage>
</organism>
<accession>A0ABR2VVV5</accession>
<feature type="signal peptide" evidence="2">
    <location>
        <begin position="1"/>
        <end position="18"/>
    </location>
</feature>
<reference evidence="3 4" key="1">
    <citation type="submission" date="2023-04" db="EMBL/GenBank/DDBJ databases">
        <title>Genome of Basidiobolus ranarum AG-B5.</title>
        <authorList>
            <person name="Stajich J.E."/>
            <person name="Carter-House D."/>
            <person name="Gryganskyi A."/>
        </authorList>
    </citation>
    <scope>NUCLEOTIDE SEQUENCE [LARGE SCALE GENOMIC DNA]</scope>
    <source>
        <strain evidence="3 4">AG-B5</strain>
    </source>
</reference>
<evidence type="ECO:0000313" key="3">
    <source>
        <dbReference type="EMBL" id="KAK9703939.1"/>
    </source>
</evidence>
<feature type="chain" id="PRO_5047054240" evidence="2">
    <location>
        <begin position="19"/>
        <end position="114"/>
    </location>
</feature>
<comment type="caution">
    <text evidence="3">The sequence shown here is derived from an EMBL/GenBank/DDBJ whole genome shotgun (WGS) entry which is preliminary data.</text>
</comment>